<name>A0ABT2S6P0_9FIRM</name>
<comment type="caution">
    <text evidence="2">The sequence shown here is derived from an EMBL/GenBank/DDBJ whole genome shotgun (WGS) entry which is preliminary data.</text>
</comment>
<protein>
    <submittedName>
        <fullName evidence="2">TIGR04086 family membrane protein</fullName>
    </submittedName>
</protein>
<gene>
    <name evidence="2" type="ORF">OCV65_08420</name>
</gene>
<keyword evidence="1" id="KW-0472">Membrane</keyword>
<feature type="transmembrane region" description="Helical" evidence="1">
    <location>
        <begin position="45"/>
        <end position="65"/>
    </location>
</feature>
<reference evidence="2 3" key="1">
    <citation type="journal article" date="2021" name="ISME Commun">
        <title>Automated analysis of genomic sequences facilitates high-throughput and comprehensive description of bacteria.</title>
        <authorList>
            <person name="Hitch T.C.A."/>
        </authorList>
    </citation>
    <scope>NUCLEOTIDE SEQUENCE [LARGE SCALE GENOMIC DNA]</scope>
    <source>
        <strain evidence="2 3">Sanger_02</strain>
    </source>
</reference>
<keyword evidence="1" id="KW-1133">Transmembrane helix</keyword>
<dbReference type="Pfam" id="PF12670">
    <property type="entry name" value="DUF3792"/>
    <property type="match status" value="1"/>
</dbReference>
<dbReference type="NCBIfam" id="TIGR04086">
    <property type="entry name" value="TIGR04086_membr"/>
    <property type="match status" value="1"/>
</dbReference>
<proteinExistence type="predicted"/>
<feature type="transmembrane region" description="Helical" evidence="1">
    <location>
        <begin position="20"/>
        <end position="39"/>
    </location>
</feature>
<feature type="transmembrane region" description="Helical" evidence="1">
    <location>
        <begin position="102"/>
        <end position="123"/>
    </location>
</feature>
<keyword evidence="1" id="KW-0812">Transmembrane</keyword>
<sequence>MKTNGAVSGKIGWLLKSLLAAYALTGILLLGLAMILYKLNVEESVVSAGIIGIYVTSTFFGGLIIGKMAKVRRFFWGLLLGVSYFLLLLIITLGVYRTLDGAVAGFASTFFLCAGGGMFGGMIS</sequence>
<dbReference type="InterPro" id="IPR023804">
    <property type="entry name" value="DUF3792_TM"/>
</dbReference>
<evidence type="ECO:0000313" key="3">
    <source>
        <dbReference type="Proteomes" id="UP001207605"/>
    </source>
</evidence>
<feature type="transmembrane region" description="Helical" evidence="1">
    <location>
        <begin position="74"/>
        <end position="96"/>
    </location>
</feature>
<evidence type="ECO:0000313" key="2">
    <source>
        <dbReference type="EMBL" id="MCU6700251.1"/>
    </source>
</evidence>
<evidence type="ECO:0000256" key="1">
    <source>
        <dbReference type="SAM" id="Phobius"/>
    </source>
</evidence>
<accession>A0ABT2S6P0</accession>
<keyword evidence="3" id="KW-1185">Reference proteome</keyword>
<organism evidence="2 3">
    <name type="scientific">Dorea ammoniilytica</name>
    <dbReference type="NCBI Taxonomy" id="2981788"/>
    <lineage>
        <taxon>Bacteria</taxon>
        <taxon>Bacillati</taxon>
        <taxon>Bacillota</taxon>
        <taxon>Clostridia</taxon>
        <taxon>Lachnospirales</taxon>
        <taxon>Lachnospiraceae</taxon>
        <taxon>Dorea</taxon>
    </lineage>
</organism>
<dbReference type="RefSeq" id="WP_262581688.1">
    <property type="nucleotide sequence ID" value="NZ_JAOQJV010000009.1"/>
</dbReference>
<dbReference type="Proteomes" id="UP001207605">
    <property type="component" value="Unassembled WGS sequence"/>
</dbReference>
<dbReference type="EMBL" id="JAOQJV010000009">
    <property type="protein sequence ID" value="MCU6700251.1"/>
    <property type="molecule type" value="Genomic_DNA"/>
</dbReference>